<protein>
    <submittedName>
        <fullName evidence="3">Uncharacterized protein</fullName>
    </submittedName>
</protein>
<proteinExistence type="predicted"/>
<reference evidence="3" key="1">
    <citation type="submission" date="2022-11" db="UniProtKB">
        <authorList>
            <consortium name="WormBaseParasite"/>
        </authorList>
    </citation>
    <scope>IDENTIFICATION</scope>
</reference>
<evidence type="ECO:0000256" key="1">
    <source>
        <dbReference type="SAM" id="Coils"/>
    </source>
</evidence>
<dbReference type="AlphaFoldDB" id="A0A915PJK7"/>
<sequence length="184" mass="21774">MEYYVEAGPRLPTLADLKNHLRDEPLYFQVLEDYLQNAAKLVEELRAKLEKSERHAREDEAVEVARADLISRASPPPSREQLEVFHEIMEQQRQLEREEENRNQLMLLILEQEQQEYLEDIEDEDERPAITPTEQGVSWEEELMAERRQVPHVPFLNEENQDVVPRARTPTPDHNDVEVREIVL</sequence>
<keyword evidence="1" id="KW-0175">Coiled coil</keyword>
<organism evidence="2 3">
    <name type="scientific">Setaria digitata</name>
    <dbReference type="NCBI Taxonomy" id="48799"/>
    <lineage>
        <taxon>Eukaryota</taxon>
        <taxon>Metazoa</taxon>
        <taxon>Ecdysozoa</taxon>
        <taxon>Nematoda</taxon>
        <taxon>Chromadorea</taxon>
        <taxon>Rhabditida</taxon>
        <taxon>Spirurina</taxon>
        <taxon>Spiruromorpha</taxon>
        <taxon>Filarioidea</taxon>
        <taxon>Setariidae</taxon>
        <taxon>Setaria</taxon>
    </lineage>
</organism>
<keyword evidence="2" id="KW-1185">Reference proteome</keyword>
<name>A0A915PJK7_9BILA</name>
<accession>A0A915PJK7</accession>
<feature type="coiled-coil region" evidence="1">
    <location>
        <begin position="28"/>
        <end position="62"/>
    </location>
</feature>
<dbReference type="WBParaSite" id="sdigi.contig1341.g10334.t1">
    <property type="protein sequence ID" value="sdigi.contig1341.g10334.t1"/>
    <property type="gene ID" value="sdigi.contig1341.g10334"/>
</dbReference>
<dbReference type="Proteomes" id="UP000887581">
    <property type="component" value="Unplaced"/>
</dbReference>
<evidence type="ECO:0000313" key="3">
    <source>
        <dbReference type="WBParaSite" id="sdigi.contig1341.g10334.t1"/>
    </source>
</evidence>
<evidence type="ECO:0000313" key="2">
    <source>
        <dbReference type="Proteomes" id="UP000887581"/>
    </source>
</evidence>
<feature type="coiled-coil region" evidence="1">
    <location>
        <begin position="88"/>
        <end position="127"/>
    </location>
</feature>